<dbReference type="Pfam" id="PF17254">
    <property type="entry name" value="DUF5321"/>
    <property type="match status" value="1"/>
</dbReference>
<evidence type="ECO:0000313" key="3">
    <source>
        <dbReference type="Proteomes" id="UP000439903"/>
    </source>
</evidence>
<dbReference type="AlphaFoldDB" id="A0A8H4AWR8"/>
<keyword evidence="1" id="KW-0812">Transmembrane</keyword>
<reference evidence="2 3" key="1">
    <citation type="journal article" date="2019" name="Environ. Microbiol.">
        <title>At the nexus of three kingdoms: the genome of the mycorrhizal fungus Gigaspora margarita provides insights into plant, endobacterial and fungal interactions.</title>
        <authorList>
            <person name="Venice F."/>
            <person name="Ghignone S."/>
            <person name="Salvioli di Fossalunga A."/>
            <person name="Amselem J."/>
            <person name="Novero M."/>
            <person name="Xianan X."/>
            <person name="Sedzielewska Toro K."/>
            <person name="Morin E."/>
            <person name="Lipzen A."/>
            <person name="Grigoriev I.V."/>
            <person name="Henrissat B."/>
            <person name="Martin F.M."/>
            <person name="Bonfante P."/>
        </authorList>
    </citation>
    <scope>NUCLEOTIDE SEQUENCE [LARGE SCALE GENOMIC DNA]</scope>
    <source>
        <strain evidence="2 3">BEG34</strain>
    </source>
</reference>
<gene>
    <name evidence="2" type="ORF">F8M41_006519</name>
</gene>
<sequence length="95" mass="11477">MYKPFLYQYAVWATFGSAAIHLLWTKNEYREYKEKMDFKILKLEELIERLKRDENIDDAEQSQKSNIVRQTVTTQPKVKSTHIQKEEKPKTIVWL</sequence>
<keyword evidence="1" id="KW-1133">Transmembrane helix</keyword>
<dbReference type="InterPro" id="IPR035213">
    <property type="entry name" value="DUF5321"/>
</dbReference>
<proteinExistence type="predicted"/>
<name>A0A8H4AWR8_GIGMA</name>
<keyword evidence="1" id="KW-0472">Membrane</keyword>
<evidence type="ECO:0000313" key="2">
    <source>
        <dbReference type="EMBL" id="KAF0540270.1"/>
    </source>
</evidence>
<feature type="transmembrane region" description="Helical" evidence="1">
    <location>
        <begin position="6"/>
        <end position="25"/>
    </location>
</feature>
<keyword evidence="3" id="KW-1185">Reference proteome</keyword>
<comment type="caution">
    <text evidence="2">The sequence shown here is derived from an EMBL/GenBank/DDBJ whole genome shotgun (WGS) entry which is preliminary data.</text>
</comment>
<organism evidence="2 3">
    <name type="scientific">Gigaspora margarita</name>
    <dbReference type="NCBI Taxonomy" id="4874"/>
    <lineage>
        <taxon>Eukaryota</taxon>
        <taxon>Fungi</taxon>
        <taxon>Fungi incertae sedis</taxon>
        <taxon>Mucoromycota</taxon>
        <taxon>Glomeromycotina</taxon>
        <taxon>Glomeromycetes</taxon>
        <taxon>Diversisporales</taxon>
        <taxon>Gigasporaceae</taxon>
        <taxon>Gigaspora</taxon>
    </lineage>
</organism>
<dbReference type="EMBL" id="WTPW01000165">
    <property type="protein sequence ID" value="KAF0540270.1"/>
    <property type="molecule type" value="Genomic_DNA"/>
</dbReference>
<accession>A0A8H4AWR8</accession>
<dbReference type="Proteomes" id="UP000439903">
    <property type="component" value="Unassembled WGS sequence"/>
</dbReference>
<dbReference type="OrthoDB" id="2253354at2759"/>
<evidence type="ECO:0000256" key="1">
    <source>
        <dbReference type="SAM" id="Phobius"/>
    </source>
</evidence>
<protein>
    <submittedName>
        <fullName evidence="2">Uncharacterized protein</fullName>
    </submittedName>
</protein>